<name>A0A6P1V6B9_9ENTR</name>
<evidence type="ECO:0000313" key="3">
    <source>
        <dbReference type="Proteomes" id="UP000464389"/>
    </source>
</evidence>
<dbReference type="EMBL" id="CP048110">
    <property type="protein sequence ID" value="QHS50118.1"/>
    <property type="molecule type" value="Genomic_DNA"/>
</dbReference>
<dbReference type="RefSeq" id="WP_162122756.1">
    <property type="nucleotide sequence ID" value="NZ_CP048110.1"/>
</dbReference>
<sequence>MKMFVGAPAIWLYPGYVDFRKSINGLALIIEQEGAHSPFDEALYVFCNRTRDKVKALWWDKTGFCLWYKRLEKDFFRWPQAGQHAVQLTEEQWNWLLSGVDLDKIRTHQPLCCTLTS</sequence>
<dbReference type="AlphaFoldDB" id="A0A6P1V6B9"/>
<dbReference type="EMBL" id="CP048110">
    <property type="protein sequence ID" value="QHS49975.1"/>
    <property type="molecule type" value="Genomic_DNA"/>
</dbReference>
<dbReference type="Proteomes" id="UP000464389">
    <property type="component" value="Plasmid unnamed2"/>
</dbReference>
<evidence type="ECO:0000313" key="1">
    <source>
        <dbReference type="EMBL" id="QHS49975.1"/>
    </source>
</evidence>
<keyword evidence="1" id="KW-0614">Plasmid</keyword>
<organism evidence="1 3">
    <name type="scientific">Klebsiella michiganensis</name>
    <dbReference type="NCBI Taxonomy" id="1134687"/>
    <lineage>
        <taxon>Bacteria</taxon>
        <taxon>Pseudomonadati</taxon>
        <taxon>Pseudomonadota</taxon>
        <taxon>Gammaproteobacteria</taxon>
        <taxon>Enterobacterales</taxon>
        <taxon>Enterobacteriaceae</taxon>
        <taxon>Klebsiella/Raoultella group</taxon>
        <taxon>Klebsiella</taxon>
    </lineage>
</organism>
<gene>
    <name evidence="1" type="primary">tnpB</name>
    <name evidence="1" type="ORF">GW952_30585</name>
    <name evidence="2" type="ORF">GW952_31435</name>
</gene>
<dbReference type="PANTHER" id="PTHR36455:SF1">
    <property type="entry name" value="BLR8292 PROTEIN"/>
    <property type="match status" value="1"/>
</dbReference>
<dbReference type="PANTHER" id="PTHR36455">
    <property type="match status" value="1"/>
</dbReference>
<reference evidence="1 3" key="1">
    <citation type="submission" date="2020-01" db="EMBL/GenBank/DDBJ databases">
        <title>Bactrocera dorsalis gut bacteria genome.</title>
        <authorList>
            <person name="Zhang H."/>
            <person name="Cai Z."/>
        </authorList>
    </citation>
    <scope>NUCLEOTIDE SEQUENCE [LARGE SCALE GENOMIC DNA]</scope>
    <source>
        <strain evidence="1 3">BD177</strain>
        <plasmid evidence="1 3">unnamed2</plasmid>
    </source>
</reference>
<dbReference type="Pfam" id="PF05717">
    <property type="entry name" value="TnpB_IS66"/>
    <property type="match status" value="1"/>
</dbReference>
<dbReference type="NCBIfam" id="NF033819">
    <property type="entry name" value="IS66_TnpB"/>
    <property type="match status" value="1"/>
</dbReference>
<geneLocation type="plasmid" evidence="1">
    <name>unnamed2</name>
</geneLocation>
<protein>
    <submittedName>
        <fullName evidence="1">IS66 family insertion sequence element accessory protein TnpB</fullName>
    </submittedName>
</protein>
<evidence type="ECO:0000313" key="2">
    <source>
        <dbReference type="EMBL" id="QHS50118.1"/>
    </source>
</evidence>
<proteinExistence type="predicted"/>
<dbReference type="InterPro" id="IPR008878">
    <property type="entry name" value="Transposase_IS66_Orf2"/>
</dbReference>
<accession>A0A6P1V6B9</accession>